<organism evidence="1">
    <name type="scientific">termite gut metagenome</name>
    <dbReference type="NCBI Taxonomy" id="433724"/>
    <lineage>
        <taxon>unclassified sequences</taxon>
        <taxon>metagenomes</taxon>
        <taxon>organismal metagenomes</taxon>
    </lineage>
</organism>
<evidence type="ECO:0000313" key="1">
    <source>
        <dbReference type="EMBL" id="KAA6323617.1"/>
    </source>
</evidence>
<comment type="caution">
    <text evidence="1">The sequence shown here is derived from an EMBL/GenBank/DDBJ whole genome shotgun (WGS) entry which is preliminary data.</text>
</comment>
<gene>
    <name evidence="1" type="ORF">EZS27_026961</name>
</gene>
<protein>
    <recommendedName>
        <fullName evidence="2">Acyl carrier protein</fullName>
    </recommendedName>
</protein>
<dbReference type="InterPro" id="IPR036736">
    <property type="entry name" value="ACP-like_sf"/>
</dbReference>
<reference evidence="1" key="1">
    <citation type="submission" date="2019-03" db="EMBL/GenBank/DDBJ databases">
        <title>Single cell metagenomics reveals metabolic interactions within the superorganism composed of flagellate Streblomastix strix and complex community of Bacteroidetes bacteria on its surface.</title>
        <authorList>
            <person name="Treitli S.C."/>
            <person name="Kolisko M."/>
            <person name="Husnik F."/>
            <person name="Keeling P."/>
            <person name="Hampl V."/>
        </authorList>
    </citation>
    <scope>NUCLEOTIDE SEQUENCE</scope>
    <source>
        <strain evidence="1">STM</strain>
    </source>
</reference>
<dbReference type="AlphaFoldDB" id="A0A5J4QNS6"/>
<accession>A0A5J4QNS6</accession>
<proteinExistence type="predicted"/>
<evidence type="ECO:0008006" key="2">
    <source>
        <dbReference type="Google" id="ProtNLM"/>
    </source>
</evidence>
<dbReference type="SUPFAM" id="SSF47336">
    <property type="entry name" value="ACP-like"/>
    <property type="match status" value="1"/>
</dbReference>
<name>A0A5J4QNS6_9ZZZZ</name>
<dbReference type="EMBL" id="SNRY01002764">
    <property type="protein sequence ID" value="KAA6323617.1"/>
    <property type="molecule type" value="Genomic_DNA"/>
</dbReference>
<sequence>MTNKEKYNQVFIECLEITIEQLQNLTYQSIPLWNSVGHMTLMAAIEDSFDIMMEADDIIGFSSYQIGIEILKNKYGIPL</sequence>
<dbReference type="Gene3D" id="1.10.1200.10">
    <property type="entry name" value="ACP-like"/>
    <property type="match status" value="1"/>
</dbReference>